<dbReference type="Pfam" id="PF15588">
    <property type="entry name" value="Imm10"/>
    <property type="match status" value="1"/>
</dbReference>
<dbReference type="Proteomes" id="UP001552427">
    <property type="component" value="Unassembled WGS sequence"/>
</dbReference>
<comment type="caution">
    <text evidence="1">The sequence shown here is derived from an EMBL/GenBank/DDBJ whole genome shotgun (WGS) entry which is preliminary data.</text>
</comment>
<accession>A0ABV3H135</accession>
<name>A0ABV3H135_9ACTN</name>
<organism evidence="1 2">
    <name type="scientific">Nonomuraea bangladeshensis</name>
    <dbReference type="NCBI Taxonomy" id="404385"/>
    <lineage>
        <taxon>Bacteria</taxon>
        <taxon>Bacillati</taxon>
        <taxon>Actinomycetota</taxon>
        <taxon>Actinomycetes</taxon>
        <taxon>Streptosporangiales</taxon>
        <taxon>Streptosporangiaceae</taxon>
        <taxon>Nonomuraea</taxon>
    </lineage>
</organism>
<gene>
    <name evidence="1" type="ORF">AB0K40_12070</name>
</gene>
<sequence length="135" mass="14728">MTIRFIARAVGVQDGADDCLSAGIAETEDGDGLMFDFQCALYEPDEQDITLGWDTHCVVTANQGTAYGAVNELALHGNVLRIVLDPHDLEALGLSDPEIEATIEADDEAIEEFRSALRRILAYGREDARPKVVHL</sequence>
<protein>
    <submittedName>
        <fullName evidence="1">Imm10 family immunity protein</fullName>
    </submittedName>
</protein>
<proteinExistence type="predicted"/>
<evidence type="ECO:0000313" key="1">
    <source>
        <dbReference type="EMBL" id="MEV4286227.1"/>
    </source>
</evidence>
<keyword evidence="2" id="KW-1185">Reference proteome</keyword>
<reference evidence="1 2" key="1">
    <citation type="submission" date="2024-06" db="EMBL/GenBank/DDBJ databases">
        <title>The Natural Products Discovery Center: Release of the First 8490 Sequenced Strains for Exploring Actinobacteria Biosynthetic Diversity.</title>
        <authorList>
            <person name="Kalkreuter E."/>
            <person name="Kautsar S.A."/>
            <person name="Yang D."/>
            <person name="Bader C.D."/>
            <person name="Teijaro C.N."/>
            <person name="Fluegel L."/>
            <person name="Davis C.M."/>
            <person name="Simpson J.R."/>
            <person name="Lauterbach L."/>
            <person name="Steele A.D."/>
            <person name="Gui C."/>
            <person name="Meng S."/>
            <person name="Li G."/>
            <person name="Viehrig K."/>
            <person name="Ye F."/>
            <person name="Su P."/>
            <person name="Kiefer A.F."/>
            <person name="Nichols A."/>
            <person name="Cepeda A.J."/>
            <person name="Yan W."/>
            <person name="Fan B."/>
            <person name="Jiang Y."/>
            <person name="Adhikari A."/>
            <person name="Zheng C.-J."/>
            <person name="Schuster L."/>
            <person name="Cowan T.M."/>
            <person name="Smanski M.J."/>
            <person name="Chevrette M.G."/>
            <person name="De Carvalho L.P.S."/>
            <person name="Shen B."/>
        </authorList>
    </citation>
    <scope>NUCLEOTIDE SEQUENCE [LARGE SCALE GENOMIC DNA]</scope>
    <source>
        <strain evidence="1 2">NPDC049574</strain>
    </source>
</reference>
<dbReference type="InterPro" id="IPR028962">
    <property type="entry name" value="Imm10"/>
</dbReference>
<dbReference type="EMBL" id="JBFARM010000003">
    <property type="protein sequence ID" value="MEV4286227.1"/>
    <property type="molecule type" value="Genomic_DNA"/>
</dbReference>
<evidence type="ECO:0000313" key="2">
    <source>
        <dbReference type="Proteomes" id="UP001552427"/>
    </source>
</evidence>
<dbReference type="RefSeq" id="WP_364448031.1">
    <property type="nucleotide sequence ID" value="NZ_JBFARM010000003.1"/>
</dbReference>